<dbReference type="GO" id="GO:0005829">
    <property type="term" value="C:cytosol"/>
    <property type="evidence" value="ECO:0007669"/>
    <property type="project" value="TreeGrafter"/>
</dbReference>
<accession>A0AB39UVN1</accession>
<organism evidence="5">
    <name type="scientific">Thermohahella caldifontis</name>
    <dbReference type="NCBI Taxonomy" id="3142973"/>
    <lineage>
        <taxon>Bacteria</taxon>
        <taxon>Pseudomonadati</taxon>
        <taxon>Pseudomonadota</taxon>
        <taxon>Gammaproteobacteria</taxon>
        <taxon>Oceanospirillales</taxon>
        <taxon>Hahellaceae</taxon>
        <taxon>Thermohahella</taxon>
    </lineage>
</organism>
<dbReference type="InterPro" id="IPR020449">
    <property type="entry name" value="Tscrpt_reg_AraC-type_HTH"/>
</dbReference>
<dbReference type="InterPro" id="IPR032687">
    <property type="entry name" value="AraC-type_N"/>
</dbReference>
<evidence type="ECO:0000313" key="5">
    <source>
        <dbReference type="EMBL" id="XDT71836.1"/>
    </source>
</evidence>
<keyword evidence="1" id="KW-0805">Transcription regulation</keyword>
<dbReference type="RefSeq" id="WP_369600860.1">
    <property type="nucleotide sequence ID" value="NZ_CP154858.1"/>
</dbReference>
<evidence type="ECO:0000256" key="1">
    <source>
        <dbReference type="ARBA" id="ARBA00023015"/>
    </source>
</evidence>
<dbReference type="PANTHER" id="PTHR47894">
    <property type="entry name" value="HTH-TYPE TRANSCRIPTIONAL REGULATOR GADX"/>
    <property type="match status" value="1"/>
</dbReference>
<keyword evidence="3" id="KW-0804">Transcription</keyword>
<dbReference type="EMBL" id="CP154858">
    <property type="protein sequence ID" value="XDT71836.1"/>
    <property type="molecule type" value="Genomic_DNA"/>
</dbReference>
<dbReference type="GO" id="GO:0003700">
    <property type="term" value="F:DNA-binding transcription factor activity"/>
    <property type="evidence" value="ECO:0007669"/>
    <property type="project" value="InterPro"/>
</dbReference>
<protein>
    <submittedName>
        <fullName evidence="5">AraC family transcriptional regulator</fullName>
    </submittedName>
</protein>
<name>A0AB39UVN1_9GAMM</name>
<dbReference type="PRINTS" id="PR00032">
    <property type="entry name" value="HTHARAC"/>
</dbReference>
<keyword evidence="2" id="KW-0238">DNA-binding</keyword>
<reference evidence="5" key="1">
    <citation type="submission" date="2024-05" db="EMBL/GenBank/DDBJ databases">
        <title>Genome sequencing of novel strain.</title>
        <authorList>
            <person name="Ganbat D."/>
            <person name="Ganbat S."/>
            <person name="Lee S.-J."/>
        </authorList>
    </citation>
    <scope>NUCLEOTIDE SEQUENCE</scope>
    <source>
        <strain evidence="5">SMD15-11</strain>
    </source>
</reference>
<dbReference type="Gene3D" id="1.10.10.60">
    <property type="entry name" value="Homeodomain-like"/>
    <property type="match status" value="1"/>
</dbReference>
<dbReference type="Pfam" id="PF12833">
    <property type="entry name" value="HTH_18"/>
    <property type="match status" value="1"/>
</dbReference>
<evidence type="ECO:0000256" key="3">
    <source>
        <dbReference type="ARBA" id="ARBA00023163"/>
    </source>
</evidence>
<dbReference type="GO" id="GO:0000976">
    <property type="term" value="F:transcription cis-regulatory region binding"/>
    <property type="evidence" value="ECO:0007669"/>
    <property type="project" value="TreeGrafter"/>
</dbReference>
<gene>
    <name evidence="5" type="ORF">AAIA72_13640</name>
</gene>
<evidence type="ECO:0000256" key="2">
    <source>
        <dbReference type="ARBA" id="ARBA00023125"/>
    </source>
</evidence>
<evidence type="ECO:0000259" key="4">
    <source>
        <dbReference type="PROSITE" id="PS01124"/>
    </source>
</evidence>
<proteinExistence type="predicted"/>
<feature type="domain" description="HTH araC/xylS-type" evidence="4">
    <location>
        <begin position="243"/>
        <end position="343"/>
    </location>
</feature>
<dbReference type="Pfam" id="PF12625">
    <property type="entry name" value="Arabinose_bd"/>
    <property type="match status" value="1"/>
</dbReference>
<dbReference type="SUPFAM" id="SSF46689">
    <property type="entry name" value="Homeodomain-like"/>
    <property type="match status" value="1"/>
</dbReference>
<dbReference type="AlphaFoldDB" id="A0AB39UVN1"/>
<dbReference type="InterPro" id="IPR009057">
    <property type="entry name" value="Homeodomain-like_sf"/>
</dbReference>
<dbReference type="PANTHER" id="PTHR47894:SF1">
    <property type="entry name" value="HTH-TYPE TRANSCRIPTIONAL REGULATOR VQSM"/>
    <property type="match status" value="1"/>
</dbReference>
<dbReference type="SMART" id="SM00342">
    <property type="entry name" value="HTH_ARAC"/>
    <property type="match status" value="1"/>
</dbReference>
<dbReference type="KEGG" id="tcd:AAIA72_13640"/>
<sequence>MTVDAGRKWVAASDEMILAHYGEVLRQLVVERVGSDEALLEGTGIERHMLTDDHHGLTYAQYMALARNALRVTGDPALGLEYGLRLTPLTHGALGQATLSAPSIRVALQLLERYYRTRLSPVTFRFFEEGDDAVIQIDVQLNLGDLTPFLIETLFGTLLAVNRLLFGDKLSRDGRCLLAYPEPPYADRYRKFGKVEFGMGVNQLRFRREFLDLPMVMANEAVKNLAVQQCEEELRAVEARHRSPVVARVKAMIEAAETLPSMEDVARKLGVTDRTLRRQLQQYGLTYQELIADYRHQQACRLLRESRLTIEQIAWELGYADPSNFGRAFRKWEGMSPKAYRRQARAN</sequence>
<dbReference type="PROSITE" id="PS01124">
    <property type="entry name" value="HTH_ARAC_FAMILY_2"/>
    <property type="match status" value="1"/>
</dbReference>
<dbReference type="InterPro" id="IPR018060">
    <property type="entry name" value="HTH_AraC"/>
</dbReference>